<evidence type="ECO:0000313" key="3">
    <source>
        <dbReference type="EMBL" id="GLW52793.1"/>
    </source>
</evidence>
<dbReference type="InterPro" id="IPR047603">
    <property type="entry name" value="FxsC_N"/>
</dbReference>
<evidence type="ECO:0000259" key="2">
    <source>
        <dbReference type="Pfam" id="PF13676"/>
    </source>
</evidence>
<reference evidence="3" key="1">
    <citation type="submission" date="2023-02" db="EMBL/GenBank/DDBJ databases">
        <title>Kitasatospora phosalacinea NBRC 14362.</title>
        <authorList>
            <person name="Ichikawa N."/>
            <person name="Sato H."/>
            <person name="Tonouchi N."/>
        </authorList>
    </citation>
    <scope>NUCLEOTIDE SEQUENCE</scope>
    <source>
        <strain evidence="3">NBRC 14362</strain>
    </source>
</reference>
<feature type="compositionally biased region" description="Gly residues" evidence="1">
    <location>
        <begin position="986"/>
        <end position="995"/>
    </location>
</feature>
<dbReference type="InterPro" id="IPR047738">
    <property type="entry name" value="SAV_2336-like_N"/>
</dbReference>
<feature type="region of interest" description="Disordered" evidence="1">
    <location>
        <begin position="974"/>
        <end position="995"/>
    </location>
</feature>
<dbReference type="InterPro" id="IPR026367">
    <property type="entry name" value="FxsC_C"/>
</dbReference>
<feature type="compositionally biased region" description="Low complexity" evidence="1">
    <location>
        <begin position="558"/>
        <end position="568"/>
    </location>
</feature>
<organism evidence="3 4">
    <name type="scientific">Kitasatospora phosalacinea</name>
    <dbReference type="NCBI Taxonomy" id="2065"/>
    <lineage>
        <taxon>Bacteria</taxon>
        <taxon>Bacillati</taxon>
        <taxon>Actinomycetota</taxon>
        <taxon>Actinomycetes</taxon>
        <taxon>Kitasatosporales</taxon>
        <taxon>Streptomycetaceae</taxon>
        <taxon>Kitasatospora</taxon>
    </lineage>
</organism>
<sequence>MSDDLLTRALDVLRAAGVDLTHDELLDVLWLSTRLPTGPDAPLAAHRPAPDGGPDDAPGSPDDERPPDQDDGPGAPRPRLPLHSAAADPDRGRGRSPSAPAGSVRVPGPKALDGQLLLGRALRPLNRRRPAPRDSEVDETATVASWAEEGLPTVVFRNATEPWLDCVLAVDDGVSMLLWQRLVVELGRVLTRTGGFRTVRTVGLRHQGGGGVLVGAAPFDRTGRTVPGASLCDPTGRTLVLVVTDGVADAWRDGRMRTALDRWAAAGPTAVLHTLPRRLWPGGALDAASHRVRVPGPGGPNTGWRVDGRPAHREPPVPVLELTPAYLADWAALLAARNEEARLDLLVRADPRPAPLARRHLPPLARLDRFRAAASPGAYRLAAHFAVLAPLSIPVMRLVRDAVAGDTEIGTAMLTEVLLGGLMRPWEEEPAEVPLPWRQFDFDSEVRAALSEALPSAELRRVRRAVNRQIDRLAGHAPEFPAWLGGSGPAAKVPRGAPFGSRPAGPTAAGPTAAEPAAAEPVASEAEFPGTEAPEVPESAAPGAAAPGEPLPEPEPPTAGSEAPAEEPAAPPVVIPEPSALPQPPPGRKGDEFRPYFFLSYAHTPRISPRGAADPNLWVAKLYQDLCEAILQITDVPAGHPVGFMDRSMHQGQKWAERLSHELATCRVFVPLYSPRYFKSEACGREWHLFTRRSVHQRRPTAERTTGIVPALWVSTEHLQLPRAAEELQFDHDSFGAEYATEGLYALMKIAAFSSQYHTAVWRLARRIVDVAEQTVIPIGPELDFESQPSAFEPSDPADQVHILVFSYREGELPPQRSAFWYGEQRTDWQPYRPDSSRPLAQDAADIARSMGFQPTVREFEEVAEQLLTGERPERPCVLLVDRWAFLDGRRAEVLRRLDRRGLGPVAVIEPWNREDQQGRDHGRRLDELGDDVLSVSRGVRDKPSLQPRSAAPGSIEEFRGELERAVMRACTAHERRSVRRPSLGGQAGRPGTGD</sequence>
<dbReference type="NCBIfam" id="NF040588">
    <property type="entry name" value="FxsC_Nterm"/>
    <property type="match status" value="1"/>
</dbReference>
<dbReference type="EMBL" id="BSRX01000003">
    <property type="protein sequence ID" value="GLW52793.1"/>
    <property type="molecule type" value="Genomic_DNA"/>
</dbReference>
<name>A0A9W6PD52_9ACTN</name>
<dbReference type="Pfam" id="PF13676">
    <property type="entry name" value="TIR_2"/>
    <property type="match status" value="1"/>
</dbReference>
<feature type="region of interest" description="Disordered" evidence="1">
    <location>
        <begin position="937"/>
        <end position="957"/>
    </location>
</feature>
<dbReference type="NCBIfam" id="TIGR04276">
    <property type="entry name" value="FxsC_Cterm"/>
    <property type="match status" value="1"/>
</dbReference>
<dbReference type="Gene3D" id="3.40.50.10140">
    <property type="entry name" value="Toll/interleukin-1 receptor homology (TIR) domain"/>
    <property type="match status" value="1"/>
</dbReference>
<dbReference type="GO" id="GO:0007165">
    <property type="term" value="P:signal transduction"/>
    <property type="evidence" value="ECO:0007669"/>
    <property type="project" value="InterPro"/>
</dbReference>
<dbReference type="AlphaFoldDB" id="A0A9W6PD52"/>
<dbReference type="InterPro" id="IPR035897">
    <property type="entry name" value="Toll_tir_struct_dom_sf"/>
</dbReference>
<proteinExistence type="predicted"/>
<evidence type="ECO:0000256" key="1">
    <source>
        <dbReference type="SAM" id="MobiDB-lite"/>
    </source>
</evidence>
<accession>A0A9W6PD52</accession>
<feature type="compositionally biased region" description="Pro residues" evidence="1">
    <location>
        <begin position="569"/>
        <end position="587"/>
    </location>
</feature>
<protein>
    <recommendedName>
        <fullName evidence="2">TIR domain-containing protein</fullName>
    </recommendedName>
</protein>
<feature type="compositionally biased region" description="Low complexity" evidence="1">
    <location>
        <begin position="503"/>
        <end position="548"/>
    </location>
</feature>
<feature type="compositionally biased region" description="Low complexity" evidence="1">
    <location>
        <begin position="50"/>
        <end position="60"/>
    </location>
</feature>
<feature type="region of interest" description="Disordered" evidence="1">
    <location>
        <begin position="40"/>
        <end position="116"/>
    </location>
</feature>
<evidence type="ECO:0000313" key="4">
    <source>
        <dbReference type="Proteomes" id="UP001165143"/>
    </source>
</evidence>
<dbReference type="NCBIfam" id="NF041121">
    <property type="entry name" value="SAV_2336_NTERM"/>
    <property type="match status" value="1"/>
</dbReference>
<dbReference type="RefSeq" id="WP_285678224.1">
    <property type="nucleotide sequence ID" value="NZ_BSRX01000003.1"/>
</dbReference>
<dbReference type="InterPro" id="IPR000157">
    <property type="entry name" value="TIR_dom"/>
</dbReference>
<dbReference type="Proteomes" id="UP001165143">
    <property type="component" value="Unassembled WGS sequence"/>
</dbReference>
<feature type="domain" description="TIR" evidence="2">
    <location>
        <begin position="597"/>
        <end position="697"/>
    </location>
</feature>
<gene>
    <name evidence="3" type="ORF">Kpho01_08040</name>
</gene>
<feature type="region of interest" description="Disordered" evidence="1">
    <location>
        <begin position="494"/>
        <end position="589"/>
    </location>
</feature>
<dbReference type="SUPFAM" id="SSF52200">
    <property type="entry name" value="Toll/Interleukin receptor TIR domain"/>
    <property type="match status" value="1"/>
</dbReference>
<comment type="caution">
    <text evidence="3">The sequence shown here is derived from an EMBL/GenBank/DDBJ whole genome shotgun (WGS) entry which is preliminary data.</text>
</comment>